<reference evidence="2" key="2">
    <citation type="journal article" date="2018" name="Appl. Environ. Microbiol.">
        <title>Genome Analysis of Fimbriiglobus ruber SP5(T), a Planctomycete with Confirmed Chitinolytic Capability.</title>
        <authorList>
            <person name="Ravin N.V."/>
            <person name="Rakitin A.L."/>
            <person name="Ivanova A.A."/>
            <person name="Beletsky A.V."/>
            <person name="Kulichevskaya I.S."/>
            <person name="Mardanov A.V."/>
            <person name="Dedysh S.N."/>
        </authorList>
    </citation>
    <scope>NUCLEOTIDE SEQUENCE</scope>
    <source>
        <strain evidence="2">SP5</strain>
    </source>
</reference>
<accession>A0A225D5Q8</accession>
<proteinExistence type="predicted"/>
<evidence type="ECO:0000313" key="1">
    <source>
        <dbReference type="EMBL" id="OWK35418.1"/>
    </source>
</evidence>
<dbReference type="AlphaFoldDB" id="A0A225D5Q8"/>
<evidence type="ECO:0000313" key="4">
    <source>
        <dbReference type="Proteomes" id="UP000214646"/>
    </source>
</evidence>
<dbReference type="Proteomes" id="UP000214646">
    <property type="component" value="Unassembled WGS sequence"/>
</dbReference>
<evidence type="ECO:0000313" key="3">
    <source>
        <dbReference type="EMBL" id="OWK42446.1"/>
    </source>
</evidence>
<evidence type="ECO:0000313" key="2">
    <source>
        <dbReference type="EMBL" id="OWK36921.1"/>
    </source>
</evidence>
<dbReference type="EMBL" id="NIDE01000017">
    <property type="protein sequence ID" value="OWK35418.1"/>
    <property type="molecule type" value="Genomic_DNA"/>
</dbReference>
<dbReference type="RefSeq" id="WP_161967516.1">
    <property type="nucleotide sequence ID" value="NZ_NIDE01000005.1"/>
</dbReference>
<gene>
    <name evidence="3" type="ORF">FRUB_04524</name>
    <name evidence="2" type="ORF">FRUB_07973</name>
    <name evidence="1" type="ORF">FRUB_07981</name>
</gene>
<name>A0A225D5Q8_9BACT</name>
<dbReference type="EMBL" id="NIDE01000005">
    <property type="protein sequence ID" value="OWK42446.1"/>
    <property type="molecule type" value="Genomic_DNA"/>
</dbReference>
<comment type="caution">
    <text evidence="2">The sequence shown here is derived from an EMBL/GenBank/DDBJ whole genome shotgun (WGS) entry which is preliminary data.</text>
</comment>
<protein>
    <submittedName>
        <fullName evidence="2">Uncharacterized protein</fullName>
    </submittedName>
</protein>
<organism evidence="2 4">
    <name type="scientific">Fimbriiglobus ruber</name>
    <dbReference type="NCBI Taxonomy" id="1908690"/>
    <lineage>
        <taxon>Bacteria</taxon>
        <taxon>Pseudomonadati</taxon>
        <taxon>Planctomycetota</taxon>
        <taxon>Planctomycetia</taxon>
        <taxon>Gemmatales</taxon>
        <taxon>Gemmataceae</taxon>
        <taxon>Fimbriiglobus</taxon>
    </lineage>
</organism>
<sequence>MKNIMLTWSLTSLFFVTIILAEFATGDAMHVKLVHAANAADIFAGR</sequence>
<dbReference type="EMBL" id="NIDE01000016">
    <property type="protein sequence ID" value="OWK36921.1"/>
    <property type="molecule type" value="Genomic_DNA"/>
</dbReference>
<keyword evidence="4" id="KW-1185">Reference proteome</keyword>
<reference evidence="4" key="1">
    <citation type="submission" date="2017-06" db="EMBL/GenBank/DDBJ databases">
        <title>Genome analysis of Fimbriiglobus ruber SP5, the first member of the order Planctomycetales with confirmed chitinolytic capability.</title>
        <authorList>
            <person name="Ravin N.V."/>
            <person name="Rakitin A.L."/>
            <person name="Ivanova A.A."/>
            <person name="Beletsky A.V."/>
            <person name="Kulichevskaya I.S."/>
            <person name="Mardanov A.V."/>
            <person name="Dedysh S.N."/>
        </authorList>
    </citation>
    <scope>NUCLEOTIDE SEQUENCE [LARGE SCALE GENOMIC DNA]</scope>
    <source>
        <strain evidence="4">SP5</strain>
    </source>
</reference>